<organism evidence="1 2">
    <name type="scientific">Symbiodinium microadriaticum</name>
    <name type="common">Dinoflagellate</name>
    <name type="synonym">Zooxanthella microadriatica</name>
    <dbReference type="NCBI Taxonomy" id="2951"/>
    <lineage>
        <taxon>Eukaryota</taxon>
        <taxon>Sar</taxon>
        <taxon>Alveolata</taxon>
        <taxon>Dinophyceae</taxon>
        <taxon>Suessiales</taxon>
        <taxon>Symbiodiniaceae</taxon>
        <taxon>Symbiodinium</taxon>
    </lineage>
</organism>
<proteinExistence type="predicted"/>
<reference evidence="1 2" key="1">
    <citation type="submission" date="2016-02" db="EMBL/GenBank/DDBJ databases">
        <title>Genome analysis of coral dinoflagellate symbionts highlights evolutionary adaptations to a symbiotic lifestyle.</title>
        <authorList>
            <person name="Aranda M."/>
            <person name="Li Y."/>
            <person name="Liew Y.J."/>
            <person name="Baumgarten S."/>
            <person name="Simakov O."/>
            <person name="Wilson M."/>
            <person name="Piel J."/>
            <person name="Ashoor H."/>
            <person name="Bougouffa S."/>
            <person name="Bajic V.B."/>
            <person name="Ryu T."/>
            <person name="Ravasi T."/>
            <person name="Bayer T."/>
            <person name="Micklem G."/>
            <person name="Kim H."/>
            <person name="Bhak J."/>
            <person name="Lajeunesse T.C."/>
            <person name="Voolstra C.R."/>
        </authorList>
    </citation>
    <scope>NUCLEOTIDE SEQUENCE [LARGE SCALE GENOMIC DNA]</scope>
    <source>
        <strain evidence="1 2">CCMP2467</strain>
    </source>
</reference>
<comment type="caution">
    <text evidence="1">The sequence shown here is derived from an EMBL/GenBank/DDBJ whole genome shotgun (WGS) entry which is preliminary data.</text>
</comment>
<dbReference type="Gene3D" id="3.10.20.90">
    <property type="entry name" value="Phosphatidylinositol 3-kinase Catalytic Subunit, Chain A, domain 1"/>
    <property type="match status" value="1"/>
</dbReference>
<sequence length="309" mass="33699">MEDAAQFRREDGLRPCVHVYKVKPGLFWRRLTSDERQRLLCNGKERKDDKETLAAAGVGAKSKLMLMLVPGYAMPPPPAQSTQGEAQAAGAAAGAAAAAGTEIADEGSQEPVILEGVLGGPQDVADEAIAGSVLVRQGQNRYRIRLTKGLHEVTFGDIADYLAAQMLPPGIPPSELRLISKGKTASREDVLDKSGSNKEFSILLLFREGFHLAEEGTRWMREQAEELTQAEAKITSLAKRVEANFCDAETSLQLAEVAGRVETFLQSVESVRVNATKLPAMEELGPHLLRDRARKANDRLQALRKAVRF</sequence>
<protein>
    <recommendedName>
        <fullName evidence="3">Ubiquitin-like domain-containing protein</fullName>
    </recommendedName>
</protein>
<evidence type="ECO:0008006" key="3">
    <source>
        <dbReference type="Google" id="ProtNLM"/>
    </source>
</evidence>
<dbReference type="Proteomes" id="UP000186817">
    <property type="component" value="Unassembled WGS sequence"/>
</dbReference>
<evidence type="ECO:0000313" key="2">
    <source>
        <dbReference type="Proteomes" id="UP000186817"/>
    </source>
</evidence>
<dbReference type="AlphaFoldDB" id="A0A1Q9C6Z4"/>
<dbReference type="OMA" id="EANFCDA"/>
<gene>
    <name evidence="1" type="ORF">AK812_SmicGene41117</name>
</gene>
<dbReference type="OrthoDB" id="425514at2759"/>
<evidence type="ECO:0000313" key="1">
    <source>
        <dbReference type="EMBL" id="OLP78690.1"/>
    </source>
</evidence>
<keyword evidence="2" id="KW-1185">Reference proteome</keyword>
<dbReference type="InterPro" id="IPR029071">
    <property type="entry name" value="Ubiquitin-like_domsf"/>
</dbReference>
<dbReference type="SUPFAM" id="SSF54236">
    <property type="entry name" value="Ubiquitin-like"/>
    <property type="match status" value="1"/>
</dbReference>
<dbReference type="EMBL" id="LSRX01001577">
    <property type="protein sequence ID" value="OLP78690.1"/>
    <property type="molecule type" value="Genomic_DNA"/>
</dbReference>
<accession>A0A1Q9C6Z4</accession>
<name>A0A1Q9C6Z4_SYMMI</name>